<evidence type="ECO:0000313" key="1">
    <source>
        <dbReference type="EMBL" id="KAJ9702954.1"/>
    </source>
</evidence>
<name>A0AA39E0N8_VITRO</name>
<dbReference type="Proteomes" id="UP001168098">
    <property type="component" value="Unassembled WGS sequence"/>
</dbReference>
<comment type="caution">
    <text evidence="1">The sequence shown here is derived from an EMBL/GenBank/DDBJ whole genome shotgun (WGS) entry which is preliminary data.</text>
</comment>
<organism evidence="1 2">
    <name type="scientific">Vitis rotundifolia</name>
    <name type="common">Muscadine grape</name>
    <dbReference type="NCBI Taxonomy" id="103349"/>
    <lineage>
        <taxon>Eukaryota</taxon>
        <taxon>Viridiplantae</taxon>
        <taxon>Streptophyta</taxon>
        <taxon>Embryophyta</taxon>
        <taxon>Tracheophyta</taxon>
        <taxon>Spermatophyta</taxon>
        <taxon>Magnoliopsida</taxon>
        <taxon>eudicotyledons</taxon>
        <taxon>Gunneridae</taxon>
        <taxon>Pentapetalae</taxon>
        <taxon>rosids</taxon>
        <taxon>Vitales</taxon>
        <taxon>Vitaceae</taxon>
        <taxon>Viteae</taxon>
        <taxon>Vitis</taxon>
    </lineage>
</organism>
<protein>
    <submittedName>
        <fullName evidence="1">Uncharacterized protein</fullName>
    </submittedName>
</protein>
<keyword evidence="2" id="KW-1185">Reference proteome</keyword>
<evidence type="ECO:0000313" key="2">
    <source>
        <dbReference type="Proteomes" id="UP001168098"/>
    </source>
</evidence>
<proteinExistence type="predicted"/>
<gene>
    <name evidence="1" type="ORF">PVL29_004626</name>
</gene>
<reference evidence="1 2" key="1">
    <citation type="journal article" date="2023" name="BMC Biotechnol.">
        <title>Vitis rotundifolia cv Carlos genome sequencing.</title>
        <authorList>
            <person name="Huff M."/>
            <person name="Hulse-Kemp A."/>
            <person name="Scheffler B."/>
            <person name="Youngblood R."/>
            <person name="Simpson S."/>
            <person name="Babiker E."/>
            <person name="Staton M."/>
        </authorList>
    </citation>
    <scope>NUCLEOTIDE SEQUENCE [LARGE SCALE GENOMIC DNA]</scope>
    <source>
        <tissue evidence="1">Leaf</tissue>
    </source>
</reference>
<sequence length="126" mass="14430">MVTPKKLLVKRTQSISVQNPSSFPTSLATPTVQRVVVQSPIAKAPTPPPSQPIQFQFMKASKKKLATGAREDCAGRKFHEECYYNFKALVASPLTKFSTKLCRRYFLEPFMVPRPFFYPHIIQEFY</sequence>
<accession>A0AA39E0N8</accession>
<dbReference type="EMBL" id="JARBHA010000004">
    <property type="protein sequence ID" value="KAJ9702954.1"/>
    <property type="molecule type" value="Genomic_DNA"/>
</dbReference>
<dbReference type="AlphaFoldDB" id="A0AA39E0N8"/>